<name>A0AC35U138_9BILA</name>
<protein>
    <submittedName>
        <fullName evidence="2">39S ribosomal protein L40, mitochondrial</fullName>
    </submittedName>
</protein>
<proteinExistence type="predicted"/>
<sequence length="185" mass="21384">MNSIGRIFQFSAECRGLHTSTALAGSVFMKRQKRMDPEVAKQRETRRRKKLIREIRQLQKHSKKAKPVEEMTIDVKSAKNIHERYRNTEEVSKKQLLEELAVHKQYNSHQNMLWKGDNDFLRNSLLSQDKALAALKKVSPSLYAEAIRINDSEIKCVFEGPPIRAPITGYEAPDGDFIDITRSWS</sequence>
<accession>A0AC35U138</accession>
<evidence type="ECO:0000313" key="2">
    <source>
        <dbReference type="WBParaSite" id="RSKR_0000647300.1"/>
    </source>
</evidence>
<evidence type="ECO:0000313" key="1">
    <source>
        <dbReference type="Proteomes" id="UP000095286"/>
    </source>
</evidence>
<organism evidence="1 2">
    <name type="scientific">Rhabditophanes sp. KR3021</name>
    <dbReference type="NCBI Taxonomy" id="114890"/>
    <lineage>
        <taxon>Eukaryota</taxon>
        <taxon>Metazoa</taxon>
        <taxon>Ecdysozoa</taxon>
        <taxon>Nematoda</taxon>
        <taxon>Chromadorea</taxon>
        <taxon>Rhabditida</taxon>
        <taxon>Tylenchina</taxon>
        <taxon>Panagrolaimomorpha</taxon>
        <taxon>Strongyloidoidea</taxon>
        <taxon>Alloionematidae</taxon>
        <taxon>Rhabditophanes</taxon>
    </lineage>
</organism>
<dbReference type="WBParaSite" id="RSKR_0000647300.1">
    <property type="protein sequence ID" value="RSKR_0000647300.1"/>
    <property type="gene ID" value="RSKR_0000647300"/>
</dbReference>
<reference evidence="2" key="1">
    <citation type="submission" date="2016-11" db="UniProtKB">
        <authorList>
            <consortium name="WormBaseParasite"/>
        </authorList>
    </citation>
    <scope>IDENTIFICATION</scope>
    <source>
        <strain evidence="2">KR3021</strain>
    </source>
</reference>
<dbReference type="Proteomes" id="UP000095286">
    <property type="component" value="Unplaced"/>
</dbReference>